<keyword evidence="2" id="KW-0472">Membrane</keyword>
<reference evidence="3" key="1">
    <citation type="journal article" date="2020" name="Stud. Mycol.">
        <title>101 Dothideomycetes genomes: a test case for predicting lifestyles and emergence of pathogens.</title>
        <authorList>
            <person name="Haridas S."/>
            <person name="Albert R."/>
            <person name="Binder M."/>
            <person name="Bloem J."/>
            <person name="Labutti K."/>
            <person name="Salamov A."/>
            <person name="Andreopoulos B."/>
            <person name="Baker S."/>
            <person name="Barry K."/>
            <person name="Bills G."/>
            <person name="Bluhm B."/>
            <person name="Cannon C."/>
            <person name="Castanera R."/>
            <person name="Culley D."/>
            <person name="Daum C."/>
            <person name="Ezra D."/>
            <person name="Gonzalez J."/>
            <person name="Henrissat B."/>
            <person name="Kuo A."/>
            <person name="Liang C."/>
            <person name="Lipzen A."/>
            <person name="Lutzoni F."/>
            <person name="Magnuson J."/>
            <person name="Mondo S."/>
            <person name="Nolan M."/>
            <person name="Ohm R."/>
            <person name="Pangilinan J."/>
            <person name="Park H.-J."/>
            <person name="Ramirez L."/>
            <person name="Alfaro M."/>
            <person name="Sun H."/>
            <person name="Tritt A."/>
            <person name="Yoshinaga Y."/>
            <person name="Zwiers L.-H."/>
            <person name="Turgeon B."/>
            <person name="Goodwin S."/>
            <person name="Spatafora J."/>
            <person name="Crous P."/>
            <person name="Grigoriev I."/>
        </authorList>
    </citation>
    <scope>NUCLEOTIDE SEQUENCE</scope>
    <source>
        <strain evidence="3">CBS 113818</strain>
    </source>
</reference>
<feature type="transmembrane region" description="Helical" evidence="2">
    <location>
        <begin position="530"/>
        <end position="556"/>
    </location>
</feature>
<feature type="transmembrane region" description="Helical" evidence="2">
    <location>
        <begin position="124"/>
        <end position="143"/>
    </location>
</feature>
<evidence type="ECO:0000313" key="3">
    <source>
        <dbReference type="EMBL" id="KAF2824453.1"/>
    </source>
</evidence>
<dbReference type="OrthoDB" id="5427664at2759"/>
<feature type="region of interest" description="Disordered" evidence="1">
    <location>
        <begin position="425"/>
        <end position="470"/>
    </location>
</feature>
<proteinExistence type="predicted"/>
<feature type="transmembrane region" description="Helical" evidence="2">
    <location>
        <begin position="56"/>
        <end position="78"/>
    </location>
</feature>
<keyword evidence="2" id="KW-0812">Transmembrane</keyword>
<evidence type="ECO:0000256" key="2">
    <source>
        <dbReference type="SAM" id="Phobius"/>
    </source>
</evidence>
<gene>
    <name evidence="3" type="ORF">CC86DRAFT_296718</name>
</gene>
<dbReference type="InterPro" id="IPR053018">
    <property type="entry name" value="Elsinochrome_Biosynth-Asso"/>
</dbReference>
<feature type="transmembrane region" description="Helical" evidence="2">
    <location>
        <begin position="489"/>
        <end position="510"/>
    </location>
</feature>
<evidence type="ECO:0000256" key="1">
    <source>
        <dbReference type="SAM" id="MobiDB-lite"/>
    </source>
</evidence>
<feature type="transmembrane region" description="Helical" evidence="2">
    <location>
        <begin position="155"/>
        <end position="176"/>
    </location>
</feature>
<protein>
    <submittedName>
        <fullName evidence="3">Uncharacterized protein</fullName>
    </submittedName>
</protein>
<feature type="transmembrane region" description="Helical" evidence="2">
    <location>
        <begin position="335"/>
        <end position="354"/>
    </location>
</feature>
<evidence type="ECO:0000313" key="4">
    <source>
        <dbReference type="Proteomes" id="UP000799424"/>
    </source>
</evidence>
<name>A0A6A6ZUC8_9PLEO</name>
<keyword evidence="4" id="KW-1185">Reference proteome</keyword>
<feature type="transmembrane region" description="Helical" evidence="2">
    <location>
        <begin position="576"/>
        <end position="598"/>
    </location>
</feature>
<sequence length="610" mass="68621">MSRAYNIAGINYTIAASNHTLGDVVTHRHKPDCSWLLLPHLAALKNPPPLIPDPELSGVGVILGFSIMAYFTLVLLILHYLTVHNVRRTDIVNVVDDGLLSFFRQRLISWKPSRRFEYAMERSVLILSDTQLVTGLGILAAGYSQLQCGISAYHWQMMVYIAWFASFSFLSAMTFLEGYFQTNNSMRLIRVGFMIILASLLIGALLPTGSRNWLNLFQEGEGYYPSLSTTCFYKQMGMGSFTTHGGPKIWSMVFSSFVVAISYLHCGIRLFDPGAGIPHRYLRAWPGSKIKKALYFLERKALRKGLRAKLWHVPYLALYAIFTCLRAFYDISGSMLLEIIWLTFAIAWGTIKVWSTRSVAQFNFDGSEFTLNQDVSQENSWSFGQTLPLVLILLPLLSMAQTYLDNDAKSQEALASDQLPTQAFNKKHDSAHTPSSSALRITTTEDDLSDPRRSTTENTDPILPLSEPPTQTHSLLPRFPYSNPASHPWYCDLVFLLLCQTLMLTAFSLWVLTELASIMGISAILRNRLFLIWVFGVVPLTSLIHLGFWYVAALVLGRWRHVEQWLKRGAGKAGQVAYWTARMGLVATCLMATFWGSLEAASPYPLDESV</sequence>
<accession>A0A6A6ZUC8</accession>
<keyword evidence="2" id="KW-1133">Transmembrane helix</keyword>
<dbReference type="EMBL" id="MU006230">
    <property type="protein sequence ID" value="KAF2824453.1"/>
    <property type="molecule type" value="Genomic_DNA"/>
</dbReference>
<feature type="transmembrane region" description="Helical" evidence="2">
    <location>
        <begin position="249"/>
        <end position="271"/>
    </location>
</feature>
<dbReference type="Proteomes" id="UP000799424">
    <property type="component" value="Unassembled WGS sequence"/>
</dbReference>
<organism evidence="3 4">
    <name type="scientific">Ophiobolus disseminans</name>
    <dbReference type="NCBI Taxonomy" id="1469910"/>
    <lineage>
        <taxon>Eukaryota</taxon>
        <taxon>Fungi</taxon>
        <taxon>Dikarya</taxon>
        <taxon>Ascomycota</taxon>
        <taxon>Pezizomycotina</taxon>
        <taxon>Dothideomycetes</taxon>
        <taxon>Pleosporomycetidae</taxon>
        <taxon>Pleosporales</taxon>
        <taxon>Pleosporineae</taxon>
        <taxon>Phaeosphaeriaceae</taxon>
        <taxon>Ophiobolus</taxon>
    </lineage>
</organism>
<feature type="transmembrane region" description="Helical" evidence="2">
    <location>
        <begin position="310"/>
        <end position="329"/>
    </location>
</feature>
<dbReference type="AlphaFoldDB" id="A0A6A6ZUC8"/>
<dbReference type="PANTHER" id="PTHR37577">
    <property type="entry name" value="INTEGRAL MEMBRANE PROTEIN"/>
    <property type="match status" value="1"/>
</dbReference>
<feature type="transmembrane region" description="Helical" evidence="2">
    <location>
        <begin position="188"/>
        <end position="206"/>
    </location>
</feature>
<feature type="compositionally biased region" description="Polar residues" evidence="1">
    <location>
        <begin position="432"/>
        <end position="442"/>
    </location>
</feature>
<dbReference type="PANTHER" id="PTHR37577:SF1">
    <property type="entry name" value="INTEGRAL MEMBRANE PROTEIN"/>
    <property type="match status" value="1"/>
</dbReference>